<accession>A0A0H2RJQ3</accession>
<feature type="compositionally biased region" description="Polar residues" evidence="1">
    <location>
        <begin position="111"/>
        <end position="121"/>
    </location>
</feature>
<reference evidence="2 3" key="1">
    <citation type="submission" date="2015-04" db="EMBL/GenBank/DDBJ databases">
        <title>Complete genome sequence of Schizopora paradoxa KUC8140, a cosmopolitan wood degrader in East Asia.</title>
        <authorList>
            <consortium name="DOE Joint Genome Institute"/>
            <person name="Min B."/>
            <person name="Park H."/>
            <person name="Jang Y."/>
            <person name="Kim J.-J."/>
            <person name="Kim K.H."/>
            <person name="Pangilinan J."/>
            <person name="Lipzen A."/>
            <person name="Riley R."/>
            <person name="Grigoriev I.V."/>
            <person name="Spatafora J.W."/>
            <person name="Choi I.-G."/>
        </authorList>
    </citation>
    <scope>NUCLEOTIDE SEQUENCE [LARGE SCALE GENOMIC DNA]</scope>
    <source>
        <strain evidence="2 3">KUC8140</strain>
    </source>
</reference>
<evidence type="ECO:0000313" key="3">
    <source>
        <dbReference type="Proteomes" id="UP000053477"/>
    </source>
</evidence>
<keyword evidence="3" id="KW-1185">Reference proteome</keyword>
<proteinExistence type="predicted"/>
<organism evidence="2 3">
    <name type="scientific">Schizopora paradoxa</name>
    <dbReference type="NCBI Taxonomy" id="27342"/>
    <lineage>
        <taxon>Eukaryota</taxon>
        <taxon>Fungi</taxon>
        <taxon>Dikarya</taxon>
        <taxon>Basidiomycota</taxon>
        <taxon>Agaricomycotina</taxon>
        <taxon>Agaricomycetes</taxon>
        <taxon>Hymenochaetales</taxon>
        <taxon>Schizoporaceae</taxon>
        <taxon>Schizopora</taxon>
    </lineage>
</organism>
<protein>
    <submittedName>
        <fullName evidence="2">Uncharacterized protein</fullName>
    </submittedName>
</protein>
<evidence type="ECO:0000313" key="2">
    <source>
        <dbReference type="EMBL" id="KLO11862.1"/>
    </source>
</evidence>
<sequence>MLSHAQKAPTKFLSKDQRAMPPPSMSSHGQQIRHMPGPHSPGPSRMQETSGPFISGQPESLPQDMLRHQANGTLSFQPRLTATTSSYNAVDAASLQPGGDGRRFVPPTVVPTGSTARSIHTASNPSASSSSVPSNFGQGPGHTRRFVPSTPRKTLPSNGYGGVQGDSDIRIHQQPVLQHQRTAFVPASRAGFS</sequence>
<dbReference type="AlphaFoldDB" id="A0A0H2RJQ3"/>
<feature type="region of interest" description="Disordered" evidence="1">
    <location>
        <begin position="111"/>
        <end position="167"/>
    </location>
</feature>
<feature type="compositionally biased region" description="Low complexity" evidence="1">
    <location>
        <begin position="122"/>
        <end position="135"/>
    </location>
</feature>
<feature type="compositionally biased region" description="Polar residues" evidence="1">
    <location>
        <begin position="46"/>
        <end position="60"/>
    </location>
</feature>
<gene>
    <name evidence="2" type="ORF">SCHPADRAFT_448776</name>
</gene>
<dbReference type="InParanoid" id="A0A0H2RJQ3"/>
<dbReference type="EMBL" id="KQ085990">
    <property type="protein sequence ID" value="KLO11862.1"/>
    <property type="molecule type" value="Genomic_DNA"/>
</dbReference>
<dbReference type="Proteomes" id="UP000053477">
    <property type="component" value="Unassembled WGS sequence"/>
</dbReference>
<feature type="region of interest" description="Disordered" evidence="1">
    <location>
        <begin position="1"/>
        <end position="73"/>
    </location>
</feature>
<name>A0A0H2RJQ3_9AGAM</name>
<evidence type="ECO:0000256" key="1">
    <source>
        <dbReference type="SAM" id="MobiDB-lite"/>
    </source>
</evidence>